<comment type="similarity">
    <text evidence="2 6">Belongs to the plant self-incompatibility (S1) protein family.</text>
</comment>
<name>A0AAW0LCQ2_QUESU</name>
<organism evidence="8 9">
    <name type="scientific">Quercus suber</name>
    <name type="common">Cork oak</name>
    <dbReference type="NCBI Taxonomy" id="58331"/>
    <lineage>
        <taxon>Eukaryota</taxon>
        <taxon>Viridiplantae</taxon>
        <taxon>Streptophyta</taxon>
        <taxon>Embryophyta</taxon>
        <taxon>Tracheophyta</taxon>
        <taxon>Spermatophyta</taxon>
        <taxon>Magnoliopsida</taxon>
        <taxon>eudicotyledons</taxon>
        <taxon>Gunneridae</taxon>
        <taxon>Pentapetalae</taxon>
        <taxon>rosids</taxon>
        <taxon>fabids</taxon>
        <taxon>Fagales</taxon>
        <taxon>Fagaceae</taxon>
        <taxon>Quercus</taxon>
    </lineage>
</organism>
<reference evidence="8 9" key="1">
    <citation type="journal article" date="2018" name="Sci. Data">
        <title>The draft genome sequence of cork oak.</title>
        <authorList>
            <person name="Ramos A.M."/>
            <person name="Usie A."/>
            <person name="Barbosa P."/>
            <person name="Barros P.M."/>
            <person name="Capote T."/>
            <person name="Chaves I."/>
            <person name="Simoes F."/>
            <person name="Abreu I."/>
            <person name="Carrasquinho I."/>
            <person name="Faro C."/>
            <person name="Guimaraes J.B."/>
            <person name="Mendonca D."/>
            <person name="Nobrega F."/>
            <person name="Rodrigues L."/>
            <person name="Saibo N.J.M."/>
            <person name="Varela M.C."/>
            <person name="Egas C."/>
            <person name="Matos J."/>
            <person name="Miguel C.M."/>
            <person name="Oliveira M.M."/>
            <person name="Ricardo C.P."/>
            <person name="Goncalves S."/>
        </authorList>
    </citation>
    <scope>NUCLEOTIDE SEQUENCE [LARGE SCALE GENOMIC DNA]</scope>
    <source>
        <strain evidence="9">cv. HL8</strain>
    </source>
</reference>
<keyword evidence="7" id="KW-0812">Transmembrane</keyword>
<evidence type="ECO:0000256" key="4">
    <source>
        <dbReference type="ARBA" id="ARBA00022525"/>
    </source>
</evidence>
<sequence>MEQRIISQFYCFVLVLLFGFCLSRSYMLQPREFRKHYVRIVNNLNNKPLNYHCKSGDDDLGLKTPQFKEEWEFSFHLNIQDIMLFYCYFSYENFHAAFVALNGDPDQRLDCGLKTLQFKEEWEFSFHLNIRDTTLFYCYFSYENFHAAFVAFNGDPDHRLDCGGDHCIWTAQEDGFYLYQIKHNEN</sequence>
<dbReference type="PANTHER" id="PTHR31232">
    <property type="match status" value="1"/>
</dbReference>
<keyword evidence="4 6" id="KW-0964">Secreted</keyword>
<dbReference type="AlphaFoldDB" id="A0AAW0LCQ2"/>
<keyword evidence="7" id="KW-1133">Transmembrane helix</keyword>
<evidence type="ECO:0000256" key="5">
    <source>
        <dbReference type="ARBA" id="ARBA00022729"/>
    </source>
</evidence>
<evidence type="ECO:0000313" key="9">
    <source>
        <dbReference type="Proteomes" id="UP000237347"/>
    </source>
</evidence>
<dbReference type="GO" id="GO:0005576">
    <property type="term" value="C:extracellular region"/>
    <property type="evidence" value="ECO:0007669"/>
    <property type="project" value="UniProtKB-SubCell"/>
</dbReference>
<keyword evidence="9" id="KW-1185">Reference proteome</keyword>
<gene>
    <name evidence="8" type="primary">SPH3_3</name>
    <name evidence="8" type="ORF">CFP56_003769</name>
</gene>
<accession>A0AAW0LCQ2</accession>
<keyword evidence="3 6" id="KW-0713">Self-incompatibility</keyword>
<dbReference type="Proteomes" id="UP000237347">
    <property type="component" value="Unassembled WGS sequence"/>
</dbReference>
<proteinExistence type="inferred from homology"/>
<dbReference type="InterPro" id="IPR010264">
    <property type="entry name" value="Self-incomp_S1"/>
</dbReference>
<dbReference type="EMBL" id="PKMF04000118">
    <property type="protein sequence ID" value="KAK7849060.1"/>
    <property type="molecule type" value="Genomic_DNA"/>
</dbReference>
<evidence type="ECO:0000256" key="1">
    <source>
        <dbReference type="ARBA" id="ARBA00004613"/>
    </source>
</evidence>
<feature type="transmembrane region" description="Helical" evidence="7">
    <location>
        <begin position="6"/>
        <end position="27"/>
    </location>
</feature>
<evidence type="ECO:0000256" key="3">
    <source>
        <dbReference type="ARBA" id="ARBA00022471"/>
    </source>
</evidence>
<evidence type="ECO:0000256" key="6">
    <source>
        <dbReference type="RuleBase" id="RU367044"/>
    </source>
</evidence>
<evidence type="ECO:0000256" key="2">
    <source>
        <dbReference type="ARBA" id="ARBA00005581"/>
    </source>
</evidence>
<keyword evidence="7" id="KW-0472">Membrane</keyword>
<feature type="non-terminal residue" evidence="8">
    <location>
        <position position="186"/>
    </location>
</feature>
<dbReference type="PANTHER" id="PTHR31232:SF168">
    <property type="entry name" value="S-PROTEIN HOMOLOG 24-RELATED"/>
    <property type="match status" value="1"/>
</dbReference>
<evidence type="ECO:0000313" key="8">
    <source>
        <dbReference type="EMBL" id="KAK7849060.1"/>
    </source>
</evidence>
<dbReference type="GO" id="GO:0060320">
    <property type="term" value="P:rejection of self pollen"/>
    <property type="evidence" value="ECO:0007669"/>
    <property type="project" value="UniProtKB-KW"/>
</dbReference>
<protein>
    <recommendedName>
        <fullName evidence="6">S-protein homolog</fullName>
    </recommendedName>
</protein>
<comment type="caution">
    <text evidence="8">The sequence shown here is derived from an EMBL/GenBank/DDBJ whole genome shotgun (WGS) entry which is preliminary data.</text>
</comment>
<keyword evidence="5" id="KW-0732">Signal</keyword>
<evidence type="ECO:0000256" key="7">
    <source>
        <dbReference type="SAM" id="Phobius"/>
    </source>
</evidence>
<comment type="subcellular location">
    <subcellularLocation>
        <location evidence="1 6">Secreted</location>
    </subcellularLocation>
</comment>
<dbReference type="Pfam" id="PF05938">
    <property type="entry name" value="Self-incomp_S1"/>
    <property type="match status" value="2"/>
</dbReference>